<proteinExistence type="predicted"/>
<evidence type="ECO:0000256" key="1">
    <source>
        <dbReference type="SAM" id="Phobius"/>
    </source>
</evidence>
<name>A0A5B7D397_PORTR</name>
<evidence type="ECO:0000313" key="3">
    <source>
        <dbReference type="Proteomes" id="UP000324222"/>
    </source>
</evidence>
<gene>
    <name evidence="2" type="ORF">E2C01_008598</name>
</gene>
<reference evidence="2 3" key="1">
    <citation type="submission" date="2019-05" db="EMBL/GenBank/DDBJ databases">
        <title>Another draft genome of Portunus trituberculatus and its Hox gene families provides insights of decapod evolution.</title>
        <authorList>
            <person name="Jeong J.-H."/>
            <person name="Song I."/>
            <person name="Kim S."/>
            <person name="Choi T."/>
            <person name="Kim D."/>
            <person name="Ryu S."/>
            <person name="Kim W."/>
        </authorList>
    </citation>
    <scope>NUCLEOTIDE SEQUENCE [LARGE SCALE GENOMIC DNA]</scope>
    <source>
        <tissue evidence="2">Muscle</tissue>
    </source>
</reference>
<accession>A0A5B7D397</accession>
<sequence length="147" mass="15838">MRSLPHRRGDLDSCMLRATPVTCSHLFRPCTVMKTFFFSAAVLVVCMRVGWAAEALQQKSLQPSALVDDDDDPTQRFIFGTGVLNFGNTAGATSITIGNAGYIALGAALLVPLIIGLALLFYLYGGPRDSTSYSSSGYDSYARNTDQ</sequence>
<keyword evidence="1" id="KW-0472">Membrane</keyword>
<evidence type="ECO:0000313" key="2">
    <source>
        <dbReference type="EMBL" id="MPC15795.1"/>
    </source>
</evidence>
<feature type="transmembrane region" description="Helical" evidence="1">
    <location>
        <begin position="102"/>
        <end position="124"/>
    </location>
</feature>
<evidence type="ECO:0008006" key="4">
    <source>
        <dbReference type="Google" id="ProtNLM"/>
    </source>
</evidence>
<protein>
    <recommendedName>
        <fullName evidence="4">Transmembrane protein</fullName>
    </recommendedName>
</protein>
<keyword evidence="1" id="KW-0812">Transmembrane</keyword>
<dbReference type="Proteomes" id="UP000324222">
    <property type="component" value="Unassembled WGS sequence"/>
</dbReference>
<keyword evidence="1" id="KW-1133">Transmembrane helix</keyword>
<dbReference type="EMBL" id="VSRR010000455">
    <property type="protein sequence ID" value="MPC15795.1"/>
    <property type="molecule type" value="Genomic_DNA"/>
</dbReference>
<comment type="caution">
    <text evidence="2">The sequence shown here is derived from an EMBL/GenBank/DDBJ whole genome shotgun (WGS) entry which is preliminary data.</text>
</comment>
<dbReference type="AlphaFoldDB" id="A0A5B7D397"/>
<feature type="transmembrane region" description="Helical" evidence="1">
    <location>
        <begin position="35"/>
        <end position="53"/>
    </location>
</feature>
<organism evidence="2 3">
    <name type="scientific">Portunus trituberculatus</name>
    <name type="common">Swimming crab</name>
    <name type="synonym">Neptunus trituberculatus</name>
    <dbReference type="NCBI Taxonomy" id="210409"/>
    <lineage>
        <taxon>Eukaryota</taxon>
        <taxon>Metazoa</taxon>
        <taxon>Ecdysozoa</taxon>
        <taxon>Arthropoda</taxon>
        <taxon>Crustacea</taxon>
        <taxon>Multicrustacea</taxon>
        <taxon>Malacostraca</taxon>
        <taxon>Eumalacostraca</taxon>
        <taxon>Eucarida</taxon>
        <taxon>Decapoda</taxon>
        <taxon>Pleocyemata</taxon>
        <taxon>Brachyura</taxon>
        <taxon>Eubrachyura</taxon>
        <taxon>Portunoidea</taxon>
        <taxon>Portunidae</taxon>
        <taxon>Portuninae</taxon>
        <taxon>Portunus</taxon>
    </lineage>
</organism>
<keyword evidence="3" id="KW-1185">Reference proteome</keyword>